<evidence type="ECO:0000313" key="4">
    <source>
        <dbReference type="EMBL" id="KAF5470765.1"/>
    </source>
</evidence>
<dbReference type="GO" id="GO:0008380">
    <property type="term" value="P:RNA splicing"/>
    <property type="evidence" value="ECO:0007669"/>
    <property type="project" value="UniProtKB-KW"/>
</dbReference>
<dbReference type="Gramene" id="Jr05_10590_p1">
    <property type="protein sequence ID" value="cds.Jr05_10590_p1"/>
    <property type="gene ID" value="Jr05_10590"/>
</dbReference>
<dbReference type="Proteomes" id="UP000619265">
    <property type="component" value="Unassembled WGS sequence"/>
</dbReference>
<keyword evidence="2" id="KW-0694">RNA-binding</keyword>
<evidence type="ECO:0000256" key="3">
    <source>
        <dbReference type="ARBA" id="ARBA00023187"/>
    </source>
</evidence>
<dbReference type="GO" id="GO:0006397">
    <property type="term" value="P:mRNA processing"/>
    <property type="evidence" value="ECO:0007669"/>
    <property type="project" value="UniProtKB-KW"/>
</dbReference>
<comment type="caution">
    <text evidence="4">The sequence shown here is derived from an EMBL/GenBank/DDBJ whole genome shotgun (WGS) entry which is preliminary data.</text>
</comment>
<organism evidence="4 5">
    <name type="scientific">Juglans regia</name>
    <name type="common">English walnut</name>
    <dbReference type="NCBI Taxonomy" id="51240"/>
    <lineage>
        <taxon>Eukaryota</taxon>
        <taxon>Viridiplantae</taxon>
        <taxon>Streptophyta</taxon>
        <taxon>Embryophyta</taxon>
        <taxon>Tracheophyta</taxon>
        <taxon>Spermatophyta</taxon>
        <taxon>Magnoliopsida</taxon>
        <taxon>eudicotyledons</taxon>
        <taxon>Gunneridae</taxon>
        <taxon>Pentapetalae</taxon>
        <taxon>rosids</taxon>
        <taxon>fabids</taxon>
        <taxon>Fagales</taxon>
        <taxon>Juglandaceae</taxon>
        <taxon>Juglans</taxon>
    </lineage>
</organism>
<dbReference type="AlphaFoldDB" id="A0A834CZH9"/>
<reference evidence="4" key="1">
    <citation type="submission" date="2015-10" db="EMBL/GenBank/DDBJ databases">
        <authorList>
            <person name="Martinez-Garcia P.J."/>
            <person name="Crepeau M.W."/>
            <person name="Puiu D."/>
            <person name="Gonzalez-Ibeas D."/>
            <person name="Whalen J."/>
            <person name="Stevens K."/>
            <person name="Paul R."/>
            <person name="Butterfield T."/>
            <person name="Britton M."/>
            <person name="Reagan R."/>
            <person name="Chakraborty S."/>
            <person name="Walawage S.L."/>
            <person name="Vasquez-Gross H.A."/>
            <person name="Cardeno C."/>
            <person name="Famula R."/>
            <person name="Pratt K."/>
            <person name="Kuruganti S."/>
            <person name="Aradhya M.K."/>
            <person name="Leslie C.A."/>
            <person name="Dandekar A.M."/>
            <person name="Salzberg S.L."/>
            <person name="Wegrzyn J.L."/>
            <person name="Langley C.H."/>
            <person name="Neale D.B."/>
        </authorList>
    </citation>
    <scope>NUCLEOTIDE SEQUENCE</scope>
    <source>
        <tissue evidence="4">Leaves</tissue>
    </source>
</reference>
<keyword evidence="3" id="KW-0508">mRNA splicing</keyword>
<dbReference type="PANTHER" id="PTHR23139">
    <property type="entry name" value="RNA-BINDING PROTEIN"/>
    <property type="match status" value="1"/>
</dbReference>
<protein>
    <submittedName>
        <fullName evidence="4">Uncharacterized protein</fullName>
    </submittedName>
</protein>
<sequence length="107" mass="11170">MTDGVVVHEVAASRIQRLTKSVATYFGHVMAAIGGNTAGPGAPIKVRRPSAYNPSRAATLGPSQPNSVLNLVTIGLIVGSVHGLEGLDHIFVGGLPYYFTETTLRAL</sequence>
<name>A0A834CZH9_JUGRE</name>
<dbReference type="GO" id="GO:0003723">
    <property type="term" value="F:RNA binding"/>
    <property type="evidence" value="ECO:0007669"/>
    <property type="project" value="UniProtKB-KW"/>
</dbReference>
<keyword evidence="1" id="KW-0507">mRNA processing</keyword>
<evidence type="ECO:0000256" key="2">
    <source>
        <dbReference type="ARBA" id="ARBA00022884"/>
    </source>
</evidence>
<accession>A0A834CZH9</accession>
<proteinExistence type="predicted"/>
<evidence type="ECO:0000256" key="1">
    <source>
        <dbReference type="ARBA" id="ARBA00022664"/>
    </source>
</evidence>
<gene>
    <name evidence="4" type="ORF">F2P56_011256</name>
</gene>
<evidence type="ECO:0000313" key="5">
    <source>
        <dbReference type="Proteomes" id="UP000619265"/>
    </source>
</evidence>
<reference evidence="4" key="2">
    <citation type="submission" date="2020-03" db="EMBL/GenBank/DDBJ databases">
        <title>Walnut 2.0.</title>
        <authorList>
            <person name="Marrano A."/>
            <person name="Britton M."/>
            <person name="Zimin A.V."/>
            <person name="Zaini P.A."/>
            <person name="Workman R."/>
            <person name="Puiu D."/>
            <person name="Bianco L."/>
            <person name="Allen B.J."/>
            <person name="Troggio M."/>
            <person name="Leslie C.A."/>
            <person name="Timp W."/>
            <person name="Dendekar A."/>
            <person name="Salzberg S.L."/>
            <person name="Neale D.B."/>
        </authorList>
    </citation>
    <scope>NUCLEOTIDE SEQUENCE</scope>
    <source>
        <tissue evidence="4">Leaves</tissue>
    </source>
</reference>
<dbReference type="EMBL" id="LIHL02000005">
    <property type="protein sequence ID" value="KAF5470765.1"/>
    <property type="molecule type" value="Genomic_DNA"/>
</dbReference>